<evidence type="ECO:0000313" key="2">
    <source>
        <dbReference type="EMBL" id="KAK0724000.1"/>
    </source>
</evidence>
<feature type="region of interest" description="Disordered" evidence="1">
    <location>
        <begin position="275"/>
        <end position="357"/>
    </location>
</feature>
<evidence type="ECO:0000313" key="3">
    <source>
        <dbReference type="Proteomes" id="UP001172159"/>
    </source>
</evidence>
<dbReference type="PANTHER" id="PTHR42053:SF1">
    <property type="match status" value="1"/>
</dbReference>
<organism evidence="2 3">
    <name type="scientific">Apiosordaria backusii</name>
    <dbReference type="NCBI Taxonomy" id="314023"/>
    <lineage>
        <taxon>Eukaryota</taxon>
        <taxon>Fungi</taxon>
        <taxon>Dikarya</taxon>
        <taxon>Ascomycota</taxon>
        <taxon>Pezizomycotina</taxon>
        <taxon>Sordariomycetes</taxon>
        <taxon>Sordariomycetidae</taxon>
        <taxon>Sordariales</taxon>
        <taxon>Lasiosphaeriaceae</taxon>
        <taxon>Apiosordaria</taxon>
    </lineage>
</organism>
<feature type="region of interest" description="Disordered" evidence="1">
    <location>
        <begin position="1"/>
        <end position="36"/>
    </location>
</feature>
<comment type="caution">
    <text evidence="2">The sequence shown here is derived from an EMBL/GenBank/DDBJ whole genome shotgun (WGS) entry which is preliminary data.</text>
</comment>
<protein>
    <submittedName>
        <fullName evidence="2">Uncharacterized protein</fullName>
    </submittedName>
</protein>
<sequence length="357" mass="36774">MSSKPTLTISTPKTANFPHIPPPPHELRSATSVASATPLSAVSRTSAFRDPIPSSALPSAGLPSAGPFSALFSAGPYSAAPFSATIKLEHDLQKTPITPPLAYTDFLKGMAMVSPALGSPPQTGKSALNRTSTVSIASSNLSTSTSASSSSSETADSDDSEKDKGEQIESGPSTARSDLSCGCEDGVRVKEEEADKTKSPRPAPLDIKLSNTPRGSSNCPLSAPAAGANATVFPSMKLPASPAISTAGLYSPRSPLSAASVRSPAFDWEAALKSRRLARSPGLKRPAAPDTPTASASAPAGSNASPHKHAKKDSRSSVRHIREVVTRTVTYTPRMAPAPKGKRRKIDPEATTAAAKS</sequence>
<reference evidence="2" key="1">
    <citation type="submission" date="2023-06" db="EMBL/GenBank/DDBJ databases">
        <title>Genome-scale phylogeny and comparative genomics of the fungal order Sordariales.</title>
        <authorList>
            <consortium name="Lawrence Berkeley National Laboratory"/>
            <person name="Hensen N."/>
            <person name="Bonometti L."/>
            <person name="Westerberg I."/>
            <person name="Brannstrom I.O."/>
            <person name="Guillou S."/>
            <person name="Cros-Aarteil S."/>
            <person name="Calhoun S."/>
            <person name="Haridas S."/>
            <person name="Kuo A."/>
            <person name="Mondo S."/>
            <person name="Pangilinan J."/>
            <person name="Riley R."/>
            <person name="Labutti K."/>
            <person name="Andreopoulos B."/>
            <person name="Lipzen A."/>
            <person name="Chen C."/>
            <person name="Yanf M."/>
            <person name="Daum C."/>
            <person name="Ng V."/>
            <person name="Clum A."/>
            <person name="Steindorff A."/>
            <person name="Ohm R."/>
            <person name="Martin F."/>
            <person name="Silar P."/>
            <person name="Natvig D."/>
            <person name="Lalanne C."/>
            <person name="Gautier V."/>
            <person name="Ament-Velasquez S.L."/>
            <person name="Kruys A."/>
            <person name="Hutchinson M.I."/>
            <person name="Powell A.J."/>
            <person name="Barry K."/>
            <person name="Miller A.N."/>
            <person name="Grigoriev I.V."/>
            <person name="Debuchy R."/>
            <person name="Gladieux P."/>
            <person name="Thoren M.H."/>
            <person name="Johannesson H."/>
        </authorList>
    </citation>
    <scope>NUCLEOTIDE SEQUENCE</scope>
    <source>
        <strain evidence="2">CBS 540.89</strain>
    </source>
</reference>
<feature type="compositionally biased region" description="Low complexity" evidence="1">
    <location>
        <begin position="137"/>
        <end position="154"/>
    </location>
</feature>
<name>A0AA40AXS6_9PEZI</name>
<dbReference type="Proteomes" id="UP001172159">
    <property type="component" value="Unassembled WGS sequence"/>
</dbReference>
<evidence type="ECO:0000256" key="1">
    <source>
        <dbReference type="SAM" id="MobiDB-lite"/>
    </source>
</evidence>
<feature type="compositionally biased region" description="Low complexity" evidence="1">
    <location>
        <begin position="286"/>
        <end position="305"/>
    </location>
</feature>
<proteinExistence type="predicted"/>
<feature type="region of interest" description="Disordered" evidence="1">
    <location>
        <begin position="137"/>
        <end position="222"/>
    </location>
</feature>
<accession>A0AA40AXS6</accession>
<feature type="compositionally biased region" description="Basic and acidic residues" evidence="1">
    <location>
        <begin position="185"/>
        <end position="198"/>
    </location>
</feature>
<gene>
    <name evidence="2" type="ORF">B0T21DRAFT_48050</name>
</gene>
<dbReference type="PANTHER" id="PTHR42053">
    <property type="match status" value="1"/>
</dbReference>
<feature type="compositionally biased region" description="Polar residues" evidence="1">
    <location>
        <begin position="209"/>
        <end position="220"/>
    </location>
</feature>
<dbReference type="AlphaFoldDB" id="A0AA40AXS6"/>
<dbReference type="EMBL" id="JAUKTV010000011">
    <property type="protein sequence ID" value="KAK0724000.1"/>
    <property type="molecule type" value="Genomic_DNA"/>
</dbReference>
<feature type="compositionally biased region" description="Polar residues" evidence="1">
    <location>
        <begin position="1"/>
        <end position="14"/>
    </location>
</feature>
<keyword evidence="3" id="KW-1185">Reference proteome</keyword>
<feature type="compositionally biased region" description="Basic and acidic residues" evidence="1">
    <location>
        <begin position="313"/>
        <end position="325"/>
    </location>
</feature>